<dbReference type="RefSeq" id="WP_124972940.1">
    <property type="nucleotide sequence ID" value="NZ_RQVS01000011.1"/>
</dbReference>
<keyword evidence="2" id="KW-0732">Signal</keyword>
<feature type="chain" id="PRO_5018081136" description="Extensin" evidence="2">
    <location>
        <begin position="27"/>
        <end position="102"/>
    </location>
</feature>
<dbReference type="AlphaFoldDB" id="A0A3P3VXI3"/>
<feature type="compositionally biased region" description="Polar residues" evidence="1">
    <location>
        <begin position="40"/>
        <end position="55"/>
    </location>
</feature>
<proteinExistence type="predicted"/>
<dbReference type="PROSITE" id="PS51257">
    <property type="entry name" value="PROKAR_LIPOPROTEIN"/>
    <property type="match status" value="1"/>
</dbReference>
<reference evidence="3 4" key="1">
    <citation type="submission" date="2018-11" db="EMBL/GenBank/DDBJ databases">
        <title>YIM 102482-1 draft genome.</title>
        <authorList>
            <person name="Li G."/>
            <person name="Jiang Y."/>
        </authorList>
    </citation>
    <scope>NUCLEOTIDE SEQUENCE [LARGE SCALE GENOMIC DNA]</scope>
    <source>
        <strain evidence="3 4">YIM 102482-1</strain>
    </source>
</reference>
<keyword evidence="4" id="KW-1185">Reference proteome</keyword>
<evidence type="ECO:0000256" key="2">
    <source>
        <dbReference type="SAM" id="SignalP"/>
    </source>
</evidence>
<protein>
    <recommendedName>
        <fullName evidence="5">Extensin</fullName>
    </recommendedName>
</protein>
<dbReference type="EMBL" id="RQVS01000011">
    <property type="protein sequence ID" value="RRJ86169.1"/>
    <property type="molecule type" value="Genomic_DNA"/>
</dbReference>
<evidence type="ECO:0000313" key="4">
    <source>
        <dbReference type="Proteomes" id="UP000274391"/>
    </source>
</evidence>
<feature type="signal peptide" evidence="2">
    <location>
        <begin position="1"/>
        <end position="26"/>
    </location>
</feature>
<feature type="region of interest" description="Disordered" evidence="1">
    <location>
        <begin position="39"/>
        <end position="102"/>
    </location>
</feature>
<accession>A0A3P3VXI3</accession>
<comment type="caution">
    <text evidence="3">The sequence shown here is derived from an EMBL/GenBank/DDBJ whole genome shotgun (WGS) entry which is preliminary data.</text>
</comment>
<feature type="compositionally biased region" description="Polar residues" evidence="1">
    <location>
        <begin position="92"/>
        <end position="102"/>
    </location>
</feature>
<dbReference type="Proteomes" id="UP000274391">
    <property type="component" value="Unassembled WGS sequence"/>
</dbReference>
<evidence type="ECO:0000256" key="1">
    <source>
        <dbReference type="SAM" id="MobiDB-lite"/>
    </source>
</evidence>
<evidence type="ECO:0000313" key="3">
    <source>
        <dbReference type="EMBL" id="RRJ86169.1"/>
    </source>
</evidence>
<name>A0A3P3VXI3_9MICO</name>
<dbReference type="PROSITE" id="PS51318">
    <property type="entry name" value="TAT"/>
    <property type="match status" value="1"/>
</dbReference>
<feature type="compositionally biased region" description="Polar residues" evidence="1">
    <location>
        <begin position="65"/>
        <end position="75"/>
    </location>
</feature>
<dbReference type="InterPro" id="IPR006311">
    <property type="entry name" value="TAT_signal"/>
</dbReference>
<organism evidence="3 4">
    <name type="scientific">Gulosibacter macacae</name>
    <dbReference type="NCBI Taxonomy" id="2488791"/>
    <lineage>
        <taxon>Bacteria</taxon>
        <taxon>Bacillati</taxon>
        <taxon>Actinomycetota</taxon>
        <taxon>Actinomycetes</taxon>
        <taxon>Micrococcales</taxon>
        <taxon>Microbacteriaceae</taxon>
        <taxon>Gulosibacter</taxon>
    </lineage>
</organism>
<evidence type="ECO:0008006" key="5">
    <source>
        <dbReference type="Google" id="ProtNLM"/>
    </source>
</evidence>
<gene>
    <name evidence="3" type="ORF">EG850_09670</name>
</gene>
<sequence>MPKNARRFLAAAVLATVAGAGLTSCAFTPIVSAIMENGTPAANNDRASVDRQQAPANEIAPDATSMPTETATPTVSAPVFGPPAEDTRETPRVTTRISLPGE</sequence>